<feature type="transmembrane region" description="Helical" evidence="1">
    <location>
        <begin position="113"/>
        <end position="142"/>
    </location>
</feature>
<sequence>MGLDRLFYNPDLDWHTNAVIWWAWESIVHHMYFIVLFGGDARLCADATMTLFSGIWFDTDKPTPEQKKWVGRMVTNFQHSEAILHFTIVISGLILVFYLAFQTKERGVNKAPLILRWIFFAALFFETYTMCWPYLFLFGWAWDGVTPNPKSPIVDTLVGLGSDDPYMDGIQMGASLITMFWVSVVVLILDAWAMYRAGEYALGRSGAATLFHMSVHAVCTAAFFYYANEFFQPGARGSDGKPTLATLTLDWLHGLYGNEGHISMVDVASLHKKGA</sequence>
<evidence type="ECO:0000256" key="1">
    <source>
        <dbReference type="SAM" id="Phobius"/>
    </source>
</evidence>
<comment type="caution">
    <text evidence="2">The sequence shown here is derived from an EMBL/GenBank/DDBJ whole genome shotgun (WGS) entry which is preliminary data.</text>
</comment>
<protein>
    <submittedName>
        <fullName evidence="2">Uncharacterized protein</fullName>
    </submittedName>
</protein>
<proteinExistence type="predicted"/>
<feature type="transmembrane region" description="Helical" evidence="1">
    <location>
        <begin position="82"/>
        <end position="101"/>
    </location>
</feature>
<dbReference type="EMBL" id="BEYU01000040">
    <property type="protein sequence ID" value="GBG28262.1"/>
    <property type="molecule type" value="Genomic_DNA"/>
</dbReference>
<organism evidence="2 3">
    <name type="scientific">Hondaea fermentalgiana</name>
    <dbReference type="NCBI Taxonomy" id="2315210"/>
    <lineage>
        <taxon>Eukaryota</taxon>
        <taxon>Sar</taxon>
        <taxon>Stramenopiles</taxon>
        <taxon>Bigyra</taxon>
        <taxon>Labyrinthulomycetes</taxon>
        <taxon>Thraustochytrida</taxon>
        <taxon>Thraustochytriidae</taxon>
        <taxon>Hondaea</taxon>
    </lineage>
</organism>
<evidence type="ECO:0000313" key="3">
    <source>
        <dbReference type="Proteomes" id="UP000241890"/>
    </source>
</evidence>
<keyword evidence="1" id="KW-0472">Membrane</keyword>
<name>A0A2R5GB90_9STRA</name>
<dbReference type="Proteomes" id="UP000241890">
    <property type="component" value="Unassembled WGS sequence"/>
</dbReference>
<dbReference type="InParanoid" id="A0A2R5GB90"/>
<keyword evidence="1" id="KW-1133">Transmembrane helix</keyword>
<feature type="transmembrane region" description="Helical" evidence="1">
    <location>
        <begin position="207"/>
        <end position="227"/>
    </location>
</feature>
<keyword evidence="1" id="KW-0812">Transmembrane</keyword>
<feature type="transmembrane region" description="Helical" evidence="1">
    <location>
        <begin position="172"/>
        <end position="195"/>
    </location>
</feature>
<dbReference type="AlphaFoldDB" id="A0A2R5GB90"/>
<keyword evidence="3" id="KW-1185">Reference proteome</keyword>
<accession>A0A2R5GB90</accession>
<reference evidence="2 3" key="1">
    <citation type="submission" date="2017-12" db="EMBL/GenBank/DDBJ databases">
        <title>Sequencing, de novo assembly and annotation of complete genome of a new Thraustochytrid species, strain FCC1311.</title>
        <authorList>
            <person name="Sedici K."/>
            <person name="Godart F."/>
            <person name="Aiese Cigliano R."/>
            <person name="Sanseverino W."/>
            <person name="Barakat M."/>
            <person name="Ortet P."/>
            <person name="Marechal E."/>
            <person name="Cagnac O."/>
            <person name="Amato A."/>
        </authorList>
    </citation>
    <scope>NUCLEOTIDE SEQUENCE [LARGE SCALE GENOMIC DNA]</scope>
</reference>
<evidence type="ECO:0000313" key="2">
    <source>
        <dbReference type="EMBL" id="GBG28262.1"/>
    </source>
</evidence>
<gene>
    <name evidence="2" type="ORF">FCC1311_044852</name>
</gene>